<comment type="similarity">
    <text evidence="1">Belongs to the Cyclase 1 superfamily.</text>
</comment>
<organism evidence="2 3">
    <name type="scientific">Humicola insolens</name>
    <name type="common">Soft-rot fungus</name>
    <dbReference type="NCBI Taxonomy" id="85995"/>
    <lineage>
        <taxon>Eukaryota</taxon>
        <taxon>Fungi</taxon>
        <taxon>Dikarya</taxon>
        <taxon>Ascomycota</taxon>
        <taxon>Pezizomycotina</taxon>
        <taxon>Sordariomycetes</taxon>
        <taxon>Sordariomycetidae</taxon>
        <taxon>Sordariales</taxon>
        <taxon>Chaetomiaceae</taxon>
        <taxon>Mycothermus</taxon>
    </lineage>
</organism>
<evidence type="ECO:0008006" key="4">
    <source>
        <dbReference type="Google" id="ProtNLM"/>
    </source>
</evidence>
<accession>A0ABR3VA78</accession>
<dbReference type="InterPro" id="IPR037175">
    <property type="entry name" value="KFase_sf"/>
</dbReference>
<evidence type="ECO:0000313" key="3">
    <source>
        <dbReference type="Proteomes" id="UP001583172"/>
    </source>
</evidence>
<dbReference type="Gene3D" id="3.50.30.50">
    <property type="entry name" value="Putative cyclase"/>
    <property type="match status" value="1"/>
</dbReference>
<evidence type="ECO:0000256" key="1">
    <source>
        <dbReference type="ARBA" id="ARBA00007865"/>
    </source>
</evidence>
<name>A0ABR3VA78_HUMIN</name>
<dbReference type="EMBL" id="JAZGSY010000195">
    <property type="protein sequence ID" value="KAL1838748.1"/>
    <property type="molecule type" value="Genomic_DNA"/>
</dbReference>
<dbReference type="PANTHER" id="PTHR34861:SF10">
    <property type="entry name" value="CYCLASE"/>
    <property type="match status" value="1"/>
</dbReference>
<gene>
    <name evidence="2" type="ORF">VTJ49DRAFT_2246</name>
</gene>
<comment type="caution">
    <text evidence="2">The sequence shown here is derived from an EMBL/GenBank/DDBJ whole genome shotgun (WGS) entry which is preliminary data.</text>
</comment>
<keyword evidence="3" id="KW-1185">Reference proteome</keyword>
<sequence>MDPASVPDFDKLPKVEGQPQGCAWGLFDKDGKKDVVGTLNFLTPNIVAAAAAEVKDGVSISLNWPLNAIKFPLSARKPPVHRPMQLRELGMDCEGFDDELELNTQFSSQWDSFCHVTVNGLSYNGLRPSKERLLVQSTAENTLPTVDQWHSRGAIAGRGVFIDWKRYHEETTGTPYHPLDGYRITAEDLEKAARHQGVEFKYGDILIIRTGFTEMLEAPTPEDMAKFQAGTLSGVHGAEETARWLWNHRFAAVAGDAIGFEAIPPLKPDGTVGGVEDLVLHPWLLNKFGMPIGELWDLKALSEYCKKTGRYSFLLTSVPLNHPGLVASPPNALALF</sequence>
<reference evidence="2 3" key="1">
    <citation type="journal article" date="2024" name="Commun. Biol.">
        <title>Comparative genomic analysis of thermophilic fungi reveals convergent evolutionary adaptations and gene losses.</title>
        <authorList>
            <person name="Steindorff A.S."/>
            <person name="Aguilar-Pontes M.V."/>
            <person name="Robinson A.J."/>
            <person name="Andreopoulos B."/>
            <person name="LaButti K."/>
            <person name="Kuo A."/>
            <person name="Mondo S."/>
            <person name="Riley R."/>
            <person name="Otillar R."/>
            <person name="Haridas S."/>
            <person name="Lipzen A."/>
            <person name="Grimwood J."/>
            <person name="Schmutz J."/>
            <person name="Clum A."/>
            <person name="Reid I.D."/>
            <person name="Moisan M.C."/>
            <person name="Butler G."/>
            <person name="Nguyen T.T.M."/>
            <person name="Dewar K."/>
            <person name="Conant G."/>
            <person name="Drula E."/>
            <person name="Henrissat B."/>
            <person name="Hansel C."/>
            <person name="Singer S."/>
            <person name="Hutchinson M.I."/>
            <person name="de Vries R.P."/>
            <person name="Natvig D.O."/>
            <person name="Powell A.J."/>
            <person name="Tsang A."/>
            <person name="Grigoriev I.V."/>
        </authorList>
    </citation>
    <scope>NUCLEOTIDE SEQUENCE [LARGE SCALE GENOMIC DNA]</scope>
    <source>
        <strain evidence="2 3">CBS 620.91</strain>
    </source>
</reference>
<dbReference type="PANTHER" id="PTHR34861">
    <property type="match status" value="1"/>
</dbReference>
<dbReference type="InterPro" id="IPR007325">
    <property type="entry name" value="KFase/CYL"/>
</dbReference>
<evidence type="ECO:0000313" key="2">
    <source>
        <dbReference type="EMBL" id="KAL1838748.1"/>
    </source>
</evidence>
<protein>
    <recommendedName>
        <fullName evidence="4">Cyclase</fullName>
    </recommendedName>
</protein>
<proteinExistence type="inferred from homology"/>
<dbReference type="Proteomes" id="UP001583172">
    <property type="component" value="Unassembled WGS sequence"/>
</dbReference>
<dbReference type="Pfam" id="PF04199">
    <property type="entry name" value="Cyclase"/>
    <property type="match status" value="1"/>
</dbReference>
<dbReference type="SUPFAM" id="SSF102198">
    <property type="entry name" value="Putative cyclase"/>
    <property type="match status" value="1"/>
</dbReference>